<dbReference type="AlphaFoldDB" id="A0A9W7APC9"/>
<accession>A0A9W7APC9</accession>
<evidence type="ECO:0000313" key="2">
    <source>
        <dbReference type="EMBL" id="GMH74221.1"/>
    </source>
</evidence>
<keyword evidence="3" id="KW-1185">Reference proteome</keyword>
<evidence type="ECO:0000256" key="1">
    <source>
        <dbReference type="SAM" id="MobiDB-lite"/>
    </source>
</evidence>
<gene>
    <name evidence="2" type="ORF">TrLO_g13858</name>
</gene>
<comment type="caution">
    <text evidence="2">The sequence shown here is derived from an EMBL/GenBank/DDBJ whole genome shotgun (WGS) entry which is preliminary data.</text>
</comment>
<sequence>MGRGETGVVHGRLEGAGAKGNDPSEGGEAREAVTEENSEESAQQKDAVEEKQGGHRKSLFDSFKNWKNDYKVAPEGMTVKKGNDIDVEEFKRERERRGSMNL</sequence>
<proteinExistence type="predicted"/>
<name>A0A9W7APC9_9STRA</name>
<protein>
    <submittedName>
        <fullName evidence="2">Uncharacterized protein</fullName>
    </submittedName>
</protein>
<dbReference type="Proteomes" id="UP001165122">
    <property type="component" value="Unassembled WGS sequence"/>
</dbReference>
<evidence type="ECO:0000313" key="3">
    <source>
        <dbReference type="Proteomes" id="UP001165122"/>
    </source>
</evidence>
<feature type="region of interest" description="Disordered" evidence="1">
    <location>
        <begin position="1"/>
        <end position="60"/>
    </location>
</feature>
<reference evidence="3" key="1">
    <citation type="journal article" date="2023" name="Commun. Biol.">
        <title>Genome analysis of Parmales, the sister group of diatoms, reveals the evolutionary specialization of diatoms from phago-mixotrophs to photoautotrophs.</title>
        <authorList>
            <person name="Ban H."/>
            <person name="Sato S."/>
            <person name="Yoshikawa S."/>
            <person name="Yamada K."/>
            <person name="Nakamura Y."/>
            <person name="Ichinomiya M."/>
            <person name="Sato N."/>
            <person name="Blanc-Mathieu R."/>
            <person name="Endo H."/>
            <person name="Kuwata A."/>
            <person name="Ogata H."/>
        </authorList>
    </citation>
    <scope>NUCLEOTIDE SEQUENCE [LARGE SCALE GENOMIC DNA]</scope>
    <source>
        <strain evidence="3">NIES 3700</strain>
    </source>
</reference>
<organism evidence="2 3">
    <name type="scientific">Triparma laevis f. longispina</name>
    <dbReference type="NCBI Taxonomy" id="1714387"/>
    <lineage>
        <taxon>Eukaryota</taxon>
        <taxon>Sar</taxon>
        <taxon>Stramenopiles</taxon>
        <taxon>Ochrophyta</taxon>
        <taxon>Bolidophyceae</taxon>
        <taxon>Parmales</taxon>
        <taxon>Triparmaceae</taxon>
        <taxon>Triparma</taxon>
    </lineage>
</organism>
<feature type="compositionally biased region" description="Basic and acidic residues" evidence="1">
    <location>
        <begin position="42"/>
        <end position="53"/>
    </location>
</feature>
<dbReference type="EMBL" id="BRXW01000692">
    <property type="protein sequence ID" value="GMH74221.1"/>
    <property type="molecule type" value="Genomic_DNA"/>
</dbReference>